<dbReference type="GO" id="GO:0055085">
    <property type="term" value="P:transmembrane transport"/>
    <property type="evidence" value="ECO:0007669"/>
    <property type="project" value="UniProtKB-ARBA"/>
</dbReference>
<reference evidence="8 9" key="1">
    <citation type="submission" date="2016-01" db="EMBL/GenBank/DDBJ databases">
        <authorList>
            <person name="Oliw E.H."/>
        </authorList>
    </citation>
    <scope>NUCLEOTIDE SEQUENCE [LARGE SCALE GENOMIC DNA]</scope>
    <source>
        <strain evidence="8 9">Kerr 14</strain>
    </source>
</reference>
<organism evidence="8 9">
    <name type="scientific">Agrobacterium tumefaciens str. Kerr 14</name>
    <dbReference type="NCBI Taxonomy" id="1183424"/>
    <lineage>
        <taxon>Bacteria</taxon>
        <taxon>Pseudomonadati</taxon>
        <taxon>Pseudomonadota</taxon>
        <taxon>Alphaproteobacteria</taxon>
        <taxon>Hyphomicrobiales</taxon>
        <taxon>Rhizobiaceae</taxon>
        <taxon>Rhizobium/Agrobacterium group</taxon>
        <taxon>Agrobacterium</taxon>
        <taxon>Agrobacterium tumefaciens complex</taxon>
    </lineage>
</organism>
<dbReference type="Pfam" id="PF00005">
    <property type="entry name" value="ABC_tran"/>
    <property type="match status" value="1"/>
</dbReference>
<protein>
    <submittedName>
        <fullName evidence="8">Putative peptide import ATP-binding protein BAB2_1053</fullName>
        <ecNumber evidence="8">3.6.3.-</ecNumber>
    </submittedName>
</protein>
<proteinExistence type="inferred from homology"/>
<evidence type="ECO:0000256" key="3">
    <source>
        <dbReference type="ARBA" id="ARBA00022448"/>
    </source>
</evidence>
<evidence type="ECO:0000256" key="5">
    <source>
        <dbReference type="ARBA" id="ARBA00022840"/>
    </source>
</evidence>
<gene>
    <name evidence="8" type="ORF">AGR4C_pc30084</name>
</gene>
<name>A0A1S7SG71_AGRTU</name>
<dbReference type="SUPFAM" id="SSF52540">
    <property type="entry name" value="P-loop containing nucleoside triphosphate hydrolases"/>
    <property type="match status" value="1"/>
</dbReference>
<dbReference type="PANTHER" id="PTHR43776">
    <property type="entry name" value="TRANSPORT ATP-BINDING PROTEIN"/>
    <property type="match status" value="1"/>
</dbReference>
<dbReference type="Proteomes" id="UP000191897">
    <property type="component" value="Unassembled WGS sequence"/>
</dbReference>
<dbReference type="InterPro" id="IPR050319">
    <property type="entry name" value="ABC_transp_ATP-bind"/>
</dbReference>
<keyword evidence="8" id="KW-0378">Hydrolase</keyword>
<dbReference type="GO" id="GO:0005524">
    <property type="term" value="F:ATP binding"/>
    <property type="evidence" value="ECO:0007669"/>
    <property type="project" value="UniProtKB-KW"/>
</dbReference>
<keyword evidence="3" id="KW-0813">Transport</keyword>
<dbReference type="EMBL" id="FBWC01000045">
    <property type="protein sequence ID" value="CUX68800.1"/>
    <property type="molecule type" value="Genomic_DNA"/>
</dbReference>
<dbReference type="PANTHER" id="PTHR43776:SF7">
    <property type="entry name" value="D,D-DIPEPTIDE TRANSPORT ATP-BINDING PROTEIN DDPF-RELATED"/>
    <property type="match status" value="1"/>
</dbReference>
<evidence type="ECO:0000313" key="9">
    <source>
        <dbReference type="Proteomes" id="UP000191897"/>
    </source>
</evidence>
<evidence type="ECO:0000256" key="6">
    <source>
        <dbReference type="SAM" id="MobiDB-lite"/>
    </source>
</evidence>
<dbReference type="PROSITE" id="PS50893">
    <property type="entry name" value="ABC_TRANSPORTER_2"/>
    <property type="match status" value="1"/>
</dbReference>
<dbReference type="InterPro" id="IPR003439">
    <property type="entry name" value="ABC_transporter-like_ATP-bd"/>
</dbReference>
<evidence type="ECO:0000256" key="4">
    <source>
        <dbReference type="ARBA" id="ARBA00022741"/>
    </source>
</evidence>
<dbReference type="InterPro" id="IPR027417">
    <property type="entry name" value="P-loop_NTPase"/>
</dbReference>
<dbReference type="GO" id="GO:0015833">
    <property type="term" value="P:peptide transport"/>
    <property type="evidence" value="ECO:0007669"/>
    <property type="project" value="InterPro"/>
</dbReference>
<dbReference type="Pfam" id="PF08352">
    <property type="entry name" value="oligo_HPY"/>
    <property type="match status" value="1"/>
</dbReference>
<comment type="similarity">
    <text evidence="2">Belongs to the ABC transporter superfamily.</text>
</comment>
<dbReference type="CDD" id="cd03257">
    <property type="entry name" value="ABC_NikE_OppD_transporters"/>
    <property type="match status" value="1"/>
</dbReference>
<dbReference type="AlphaFoldDB" id="A0A1S7SG71"/>
<keyword evidence="4" id="KW-0547">Nucleotide-binding</keyword>
<evidence type="ECO:0000256" key="1">
    <source>
        <dbReference type="ARBA" id="ARBA00004417"/>
    </source>
</evidence>
<dbReference type="EC" id="3.6.3.-" evidence="8"/>
<feature type="domain" description="ABC transporter" evidence="7">
    <location>
        <begin position="15"/>
        <end position="262"/>
    </location>
</feature>
<keyword evidence="5 8" id="KW-0067">ATP-binding</keyword>
<dbReference type="Gene3D" id="3.40.50.300">
    <property type="entry name" value="P-loop containing nucleotide triphosphate hydrolases"/>
    <property type="match status" value="1"/>
</dbReference>
<dbReference type="PROSITE" id="PS00211">
    <property type="entry name" value="ABC_TRANSPORTER_1"/>
    <property type="match status" value="1"/>
</dbReference>
<dbReference type="InterPro" id="IPR013563">
    <property type="entry name" value="Oligopep_ABC_C"/>
</dbReference>
<feature type="region of interest" description="Disordered" evidence="6">
    <location>
        <begin position="268"/>
        <end position="287"/>
    </location>
</feature>
<dbReference type="GO" id="GO:0016887">
    <property type="term" value="F:ATP hydrolysis activity"/>
    <property type="evidence" value="ECO:0007669"/>
    <property type="project" value="InterPro"/>
</dbReference>
<sequence length="287" mass="30711">MSFRRRLCMSGEGRLVLQDIVKIYGSGGHLFGGKAVVSAVGGVSITLEPGETLGIVGESGSGKSTLGRIAAGIEAPTSGTVTLDGKCFARIGSAAWRRERCGVQMVFQNPSKALDPRMTIGAQIDEAMQAHGITSVSRIMRREEMLSLVGLPSMGDRYSHQLSGGQQQRAVIARALVLNPKVVVCDEAVSALDVSVQAQIINLLNDLKAKFGMGYLFISHDLGVVRHISDHIAVMRKGVVVETGPAAEIFANPQHEYTRSLLAAVPAAMPGERRPREHTSQKQRTLS</sequence>
<dbReference type="InterPro" id="IPR003593">
    <property type="entry name" value="AAA+_ATPase"/>
</dbReference>
<evidence type="ECO:0000256" key="2">
    <source>
        <dbReference type="ARBA" id="ARBA00005417"/>
    </source>
</evidence>
<dbReference type="GO" id="GO:0005886">
    <property type="term" value="C:plasma membrane"/>
    <property type="evidence" value="ECO:0007669"/>
    <property type="project" value="UniProtKB-SubCell"/>
</dbReference>
<accession>A0A1S7SG71</accession>
<dbReference type="InterPro" id="IPR017871">
    <property type="entry name" value="ABC_transporter-like_CS"/>
</dbReference>
<feature type="compositionally biased region" description="Basic and acidic residues" evidence="6">
    <location>
        <begin position="271"/>
        <end position="280"/>
    </location>
</feature>
<evidence type="ECO:0000259" key="7">
    <source>
        <dbReference type="PROSITE" id="PS50893"/>
    </source>
</evidence>
<evidence type="ECO:0000313" key="8">
    <source>
        <dbReference type="EMBL" id="CUX68800.1"/>
    </source>
</evidence>
<dbReference type="SMART" id="SM00382">
    <property type="entry name" value="AAA"/>
    <property type="match status" value="1"/>
</dbReference>
<comment type="subcellular location">
    <subcellularLocation>
        <location evidence="1">Cell inner membrane</location>
        <topology evidence="1">Peripheral membrane protein</topology>
    </subcellularLocation>
</comment>